<proteinExistence type="predicted"/>
<feature type="compositionally biased region" description="Basic and acidic residues" evidence="1">
    <location>
        <begin position="419"/>
        <end position="432"/>
    </location>
</feature>
<dbReference type="Proteomes" id="UP000722485">
    <property type="component" value="Unassembled WGS sequence"/>
</dbReference>
<feature type="compositionally biased region" description="Basic and acidic residues" evidence="1">
    <location>
        <begin position="442"/>
        <end position="464"/>
    </location>
</feature>
<evidence type="ECO:0000256" key="1">
    <source>
        <dbReference type="SAM" id="MobiDB-lite"/>
    </source>
</evidence>
<feature type="region of interest" description="Disordered" evidence="1">
    <location>
        <begin position="352"/>
        <end position="474"/>
    </location>
</feature>
<evidence type="ECO:0000313" key="2">
    <source>
        <dbReference type="EMBL" id="KAF7550744.1"/>
    </source>
</evidence>
<protein>
    <submittedName>
        <fullName evidence="2">Uncharacterized protein</fullName>
    </submittedName>
</protein>
<evidence type="ECO:0000313" key="3">
    <source>
        <dbReference type="Proteomes" id="UP000722485"/>
    </source>
</evidence>
<name>A0A9P5HES6_9HYPO</name>
<organism evidence="2 3">
    <name type="scientific">Cylindrodendrum hubeiense</name>
    <dbReference type="NCBI Taxonomy" id="595255"/>
    <lineage>
        <taxon>Eukaryota</taxon>
        <taxon>Fungi</taxon>
        <taxon>Dikarya</taxon>
        <taxon>Ascomycota</taxon>
        <taxon>Pezizomycotina</taxon>
        <taxon>Sordariomycetes</taxon>
        <taxon>Hypocreomycetidae</taxon>
        <taxon>Hypocreales</taxon>
        <taxon>Nectriaceae</taxon>
        <taxon>Cylindrodendrum</taxon>
    </lineage>
</organism>
<keyword evidence="3" id="KW-1185">Reference proteome</keyword>
<feature type="compositionally biased region" description="Polar residues" evidence="1">
    <location>
        <begin position="389"/>
        <end position="407"/>
    </location>
</feature>
<accession>A0A9P5HES6</accession>
<sequence length="474" mass="53235">MDTSNDLRSVNESDPHGWMTRDQLCTEPPHAFKTADIGAETSGLDCLVQVIRHTNSFLLEHYRLDDEGENPILPYAWQDFNIRRKANPRLLDPDHTDGSLAWELSQALDTKKRLLEDLKSKVPGGLSFQILASSSLMNETLWSSTTWDLVQAKINMETAQLVVESTRLQRGESGLLRYHCDQHSNVDIQTFIYDVFQRSRSEVLISRRPEFMRVEYLSNPHEPHHIDALRNFQVPLCSFEEDDVPYEEQWYSLVAVVRMREFDTGRDFVRTYSEGGYPVQMVQSPITFISDKWRINDKGGHSYMLFFVRAAMPVPLSPPETLGPAAIKKSHDPDGAIKCLFDLMDLEDETPDSISAALSSPGSSQAGEGISQESTRPSPAQRGVDLSQPLPTRTGGSTHGLGSSQELDGSPPEAVHSAKRPEQDAEMPRRGSSESPRPPRPSKRELSRKRGDSPPNKVRSEKRLGQGSRMPQQG</sequence>
<feature type="region of interest" description="Disordered" evidence="1">
    <location>
        <begin position="1"/>
        <end position="20"/>
    </location>
</feature>
<reference evidence="2" key="1">
    <citation type="submission" date="2020-03" db="EMBL/GenBank/DDBJ databases">
        <title>Draft Genome Sequence of Cylindrodendrum hubeiense.</title>
        <authorList>
            <person name="Buettner E."/>
            <person name="Kellner H."/>
        </authorList>
    </citation>
    <scope>NUCLEOTIDE SEQUENCE</scope>
    <source>
        <strain evidence="2">IHI 201604</strain>
    </source>
</reference>
<dbReference type="AlphaFoldDB" id="A0A9P5HES6"/>
<dbReference type="OrthoDB" id="4806845at2759"/>
<gene>
    <name evidence="2" type="ORF">G7Z17_g5525</name>
</gene>
<dbReference type="EMBL" id="JAANBB010000092">
    <property type="protein sequence ID" value="KAF7550744.1"/>
    <property type="molecule type" value="Genomic_DNA"/>
</dbReference>
<feature type="compositionally biased region" description="Low complexity" evidence="1">
    <location>
        <begin position="353"/>
        <end position="366"/>
    </location>
</feature>
<comment type="caution">
    <text evidence="2">The sequence shown here is derived from an EMBL/GenBank/DDBJ whole genome shotgun (WGS) entry which is preliminary data.</text>
</comment>